<dbReference type="PROSITE" id="PS00737">
    <property type="entry name" value="THIOLASE_2"/>
    <property type="match status" value="1"/>
</dbReference>
<dbReference type="PIRSF" id="PIRSF000429">
    <property type="entry name" value="Ac-CoA_Ac_transf"/>
    <property type="match status" value="1"/>
</dbReference>
<organism evidence="11 12">
    <name type="scientific">Nesterenkonia xinjiangensis</name>
    <dbReference type="NCBI Taxonomy" id="225327"/>
    <lineage>
        <taxon>Bacteria</taxon>
        <taxon>Bacillati</taxon>
        <taxon>Actinomycetota</taxon>
        <taxon>Actinomycetes</taxon>
        <taxon>Micrococcales</taxon>
        <taxon>Micrococcaceae</taxon>
        <taxon>Nesterenkonia</taxon>
    </lineage>
</organism>
<dbReference type="InterPro" id="IPR002155">
    <property type="entry name" value="Thiolase"/>
</dbReference>
<evidence type="ECO:0000256" key="5">
    <source>
        <dbReference type="ARBA" id="ARBA00040529"/>
    </source>
</evidence>
<feature type="transmembrane region" description="Helical" evidence="8">
    <location>
        <begin position="372"/>
        <end position="391"/>
    </location>
</feature>
<protein>
    <recommendedName>
        <fullName evidence="5">Probable acetyl-CoA acetyltransferase</fullName>
        <ecNumber evidence="2">2.3.1.9</ecNumber>
    </recommendedName>
</protein>
<dbReference type="InterPro" id="IPR020617">
    <property type="entry name" value="Thiolase_C"/>
</dbReference>
<evidence type="ECO:0000256" key="8">
    <source>
        <dbReference type="SAM" id="Phobius"/>
    </source>
</evidence>
<evidence type="ECO:0000256" key="7">
    <source>
        <dbReference type="SAM" id="MobiDB-lite"/>
    </source>
</evidence>
<feature type="region of interest" description="Disordered" evidence="7">
    <location>
        <begin position="124"/>
        <end position="161"/>
    </location>
</feature>
<dbReference type="RefSeq" id="WP_179541981.1">
    <property type="nucleotide sequence ID" value="NZ_BAAALL010000005.1"/>
</dbReference>
<dbReference type="InterPro" id="IPR020613">
    <property type="entry name" value="Thiolase_CS"/>
</dbReference>
<dbReference type="EC" id="2.3.1.9" evidence="2"/>
<feature type="domain" description="Thiolase N-terminal" evidence="9">
    <location>
        <begin position="25"/>
        <end position="253"/>
    </location>
</feature>
<reference evidence="11 12" key="1">
    <citation type="submission" date="2020-07" db="EMBL/GenBank/DDBJ databases">
        <title>Sequencing the genomes of 1000 actinobacteria strains.</title>
        <authorList>
            <person name="Klenk H.-P."/>
        </authorList>
    </citation>
    <scope>NUCLEOTIDE SEQUENCE [LARGE SCALE GENOMIC DNA]</scope>
    <source>
        <strain evidence="11 12">DSM 15475</strain>
    </source>
</reference>
<dbReference type="PANTHER" id="PTHR18919:SF107">
    <property type="entry name" value="ACETYL-COA ACETYLTRANSFERASE, CYTOSOLIC"/>
    <property type="match status" value="1"/>
</dbReference>
<dbReference type="Pfam" id="PF02803">
    <property type="entry name" value="Thiolase_C"/>
    <property type="match status" value="1"/>
</dbReference>
<accession>A0A7Z0GMF5</accession>
<keyword evidence="3 6" id="KW-0808">Transferase</keyword>
<evidence type="ECO:0000259" key="9">
    <source>
        <dbReference type="Pfam" id="PF00108"/>
    </source>
</evidence>
<evidence type="ECO:0000313" key="12">
    <source>
        <dbReference type="Proteomes" id="UP000535437"/>
    </source>
</evidence>
<evidence type="ECO:0000256" key="3">
    <source>
        <dbReference type="ARBA" id="ARBA00022679"/>
    </source>
</evidence>
<sequence length="394" mass="38953">MSITGARHSAAIGEAAIGEAATGEVALVSGLRTPITGRSRALAALDAHELAGHVLAGVARASARVPEAVVLGNCTGPGGNLGRVAALGAGFGQTCVGWGVDAQCGSGLVAVMQAADHVRRTGEPAAAGGVESPSMAPQRLKDGTPIRQASFAPPGFPDPDMTTAADDLAAVRGITRGRQEAFARRSHELALASGALIHAETLPLQDADDDGPRRLSAGTLARFRPLLDAPTATVTPATAARIADGAAAVMLLPANEAQGPHLVIRGQSLVGGDPALPGLAAAPAVHAVLAQAGAVVGDLTAVEVVEAYASQALATLDDLGLAGGTGEGDVEDDVDPRVNAAGGALALGHPWGASGAVVLVRLLHRLMESPPGALGVATCAVAGGMGAAVLVERR</sequence>
<dbReference type="GO" id="GO:0003985">
    <property type="term" value="F:acetyl-CoA C-acetyltransferase activity"/>
    <property type="evidence" value="ECO:0007669"/>
    <property type="project" value="UniProtKB-EC"/>
</dbReference>
<dbReference type="Proteomes" id="UP000535437">
    <property type="component" value="Unassembled WGS sequence"/>
</dbReference>
<evidence type="ECO:0000313" key="11">
    <source>
        <dbReference type="EMBL" id="NYJ78671.1"/>
    </source>
</evidence>
<dbReference type="InterPro" id="IPR016039">
    <property type="entry name" value="Thiolase-like"/>
</dbReference>
<dbReference type="EMBL" id="JACCFY010000001">
    <property type="protein sequence ID" value="NYJ78671.1"/>
    <property type="molecule type" value="Genomic_DNA"/>
</dbReference>
<comment type="similarity">
    <text evidence="1 6">Belongs to the thiolase-like superfamily. Thiolase family.</text>
</comment>
<keyword evidence="4 6" id="KW-0012">Acyltransferase</keyword>
<comment type="caution">
    <text evidence="11">The sequence shown here is derived from an EMBL/GenBank/DDBJ whole genome shotgun (WGS) entry which is preliminary data.</text>
</comment>
<gene>
    <name evidence="11" type="ORF">HNR09_002082</name>
</gene>
<proteinExistence type="inferred from homology"/>
<evidence type="ECO:0000256" key="6">
    <source>
        <dbReference type="RuleBase" id="RU003557"/>
    </source>
</evidence>
<dbReference type="Gene3D" id="3.40.47.10">
    <property type="match status" value="2"/>
</dbReference>
<dbReference type="AlphaFoldDB" id="A0A7Z0GMF5"/>
<evidence type="ECO:0000256" key="1">
    <source>
        <dbReference type="ARBA" id="ARBA00010982"/>
    </source>
</evidence>
<feature type="domain" description="Thiolase C-terminal" evidence="10">
    <location>
        <begin position="264"/>
        <end position="393"/>
    </location>
</feature>
<keyword evidence="8" id="KW-0812">Transmembrane</keyword>
<keyword evidence="8" id="KW-1133">Transmembrane helix</keyword>
<dbReference type="Pfam" id="PF00108">
    <property type="entry name" value="Thiolase_N"/>
    <property type="match status" value="1"/>
</dbReference>
<evidence type="ECO:0000259" key="10">
    <source>
        <dbReference type="Pfam" id="PF02803"/>
    </source>
</evidence>
<keyword evidence="8" id="KW-0472">Membrane</keyword>
<evidence type="ECO:0000256" key="4">
    <source>
        <dbReference type="ARBA" id="ARBA00023315"/>
    </source>
</evidence>
<dbReference type="InterPro" id="IPR020616">
    <property type="entry name" value="Thiolase_N"/>
</dbReference>
<evidence type="ECO:0000256" key="2">
    <source>
        <dbReference type="ARBA" id="ARBA00012705"/>
    </source>
</evidence>
<keyword evidence="12" id="KW-1185">Reference proteome</keyword>
<dbReference type="SUPFAM" id="SSF53901">
    <property type="entry name" value="Thiolase-like"/>
    <property type="match status" value="2"/>
</dbReference>
<name>A0A7Z0GMF5_9MICC</name>
<dbReference type="PANTHER" id="PTHR18919">
    <property type="entry name" value="ACETYL-COA C-ACYLTRANSFERASE"/>
    <property type="match status" value="1"/>
</dbReference>